<keyword evidence="3 5" id="KW-0964">Secreted</keyword>
<comment type="subunit">
    <text evidence="2 5">Homodimer.</text>
</comment>
<dbReference type="STRING" id="4565.A0A3B6C1H7"/>
<dbReference type="SMART" id="SM00915">
    <property type="entry name" value="Jacalin"/>
    <property type="match status" value="1"/>
</dbReference>
<dbReference type="Gramene" id="TraesSTA2B03G00846230.1">
    <property type="protein sequence ID" value="TraesSTA2B03G00846230.1"/>
    <property type="gene ID" value="TraesSTA2B03G00846230"/>
</dbReference>
<dbReference type="GO" id="GO:0048046">
    <property type="term" value="C:apoplast"/>
    <property type="evidence" value="ECO:0007669"/>
    <property type="project" value="UniProtKB-SubCell"/>
</dbReference>
<evidence type="ECO:0000256" key="5">
    <source>
        <dbReference type="RuleBase" id="RU363099"/>
    </source>
</evidence>
<keyword evidence="5" id="KW-0052">Apoplast</keyword>
<dbReference type="InterPro" id="IPR001229">
    <property type="entry name" value="Jacalin-like_lectin_dom"/>
</dbReference>
<name>A0A3B6C1H7_WHEAT</name>
<dbReference type="GO" id="GO:0030246">
    <property type="term" value="F:carbohydrate binding"/>
    <property type="evidence" value="ECO:0007669"/>
    <property type="project" value="UniProtKB-KW"/>
</dbReference>
<dbReference type="InterPro" id="IPR033734">
    <property type="entry name" value="Jacalin-like_lectin_dom_plant"/>
</dbReference>
<dbReference type="PROSITE" id="PS51752">
    <property type="entry name" value="JACALIN_LECTIN"/>
    <property type="match status" value="1"/>
</dbReference>
<dbReference type="PANTHER" id="PTHR46506">
    <property type="entry name" value="OS05G0143600 PROTEIN"/>
    <property type="match status" value="1"/>
</dbReference>
<reference evidence="7" key="2">
    <citation type="submission" date="2018-10" db="UniProtKB">
        <authorList>
            <consortium name="EnsemblPlants"/>
        </authorList>
    </citation>
    <scope>IDENTIFICATION</scope>
</reference>
<evidence type="ECO:0000313" key="8">
    <source>
        <dbReference type="Proteomes" id="UP000019116"/>
    </source>
</evidence>
<proteinExistence type="inferred from homology"/>
<dbReference type="Gramene" id="TraesCS2B03G0186100.1">
    <property type="protein sequence ID" value="TraesCS2B03G0186100.1.CDS"/>
    <property type="gene ID" value="TraesCS2B03G0186100"/>
</dbReference>
<comment type="similarity">
    <text evidence="1 5">Belongs to the plant dirigent protein family.</text>
</comment>
<dbReference type="OrthoDB" id="583353at2759"/>
<dbReference type="Gene3D" id="2.100.10.30">
    <property type="entry name" value="Jacalin-like lectin domain"/>
    <property type="match status" value="1"/>
</dbReference>
<evidence type="ECO:0000259" key="6">
    <source>
        <dbReference type="PROSITE" id="PS51752"/>
    </source>
</evidence>
<comment type="function">
    <text evidence="5">Dirigent proteins impart stereoselectivity on the phenoxy radical-coupling reaction, yielding optically active lignans from two molecules of coniferyl alcohol in the biosynthesis of lignans, flavonolignans, and alkaloids and thus plays a central role in plant secondary metabolism.</text>
</comment>
<dbReference type="AlphaFoldDB" id="A0A3B6C1H7"/>
<evidence type="ECO:0000256" key="4">
    <source>
        <dbReference type="ARBA" id="ARBA00022734"/>
    </source>
</evidence>
<dbReference type="Gramene" id="TraesCS2B02G082900.1">
    <property type="protein sequence ID" value="TraesCS2B02G082900.1"/>
    <property type="gene ID" value="TraesCS2B02G082900"/>
</dbReference>
<dbReference type="InterPro" id="IPR004265">
    <property type="entry name" value="Dirigent"/>
</dbReference>
<dbReference type="InterPro" id="IPR036404">
    <property type="entry name" value="Jacalin-like_lectin_dom_sf"/>
</dbReference>
<keyword evidence="8" id="KW-1185">Reference proteome</keyword>
<dbReference type="SMR" id="A0A3B6C1H7"/>
<protein>
    <recommendedName>
        <fullName evidence="5">Dirigent protein</fullName>
    </recommendedName>
</protein>
<dbReference type="CDD" id="cd09612">
    <property type="entry name" value="Jacalin"/>
    <property type="match status" value="1"/>
</dbReference>
<keyword evidence="4" id="KW-0430">Lectin</keyword>
<evidence type="ECO:0000256" key="2">
    <source>
        <dbReference type="ARBA" id="ARBA00011738"/>
    </source>
</evidence>
<organism evidence="7">
    <name type="scientific">Triticum aestivum</name>
    <name type="common">Wheat</name>
    <dbReference type="NCBI Taxonomy" id="4565"/>
    <lineage>
        <taxon>Eukaryota</taxon>
        <taxon>Viridiplantae</taxon>
        <taxon>Streptophyta</taxon>
        <taxon>Embryophyta</taxon>
        <taxon>Tracheophyta</taxon>
        <taxon>Spermatophyta</taxon>
        <taxon>Magnoliopsida</taxon>
        <taxon>Liliopsida</taxon>
        <taxon>Poales</taxon>
        <taxon>Poaceae</taxon>
        <taxon>BOP clade</taxon>
        <taxon>Pooideae</taxon>
        <taxon>Triticodae</taxon>
        <taxon>Triticeae</taxon>
        <taxon>Triticinae</taxon>
        <taxon>Triticum</taxon>
    </lineage>
</organism>
<dbReference type="SUPFAM" id="SSF51101">
    <property type="entry name" value="Mannose-binding lectins"/>
    <property type="match status" value="1"/>
</dbReference>
<dbReference type="Gene3D" id="2.40.480.10">
    <property type="entry name" value="Allene oxide cyclase-like"/>
    <property type="match status" value="1"/>
</dbReference>
<feature type="domain" description="Jacalin-type lectin" evidence="6">
    <location>
        <begin position="177"/>
        <end position="332"/>
    </location>
</feature>
<dbReference type="InterPro" id="IPR044859">
    <property type="entry name" value="Allene_oxi_cyc_Dirigent"/>
</dbReference>
<accession>A0A3B6C1H7</accession>
<evidence type="ECO:0000256" key="3">
    <source>
        <dbReference type="ARBA" id="ARBA00022525"/>
    </source>
</evidence>
<dbReference type="Pfam" id="PF01419">
    <property type="entry name" value="Jacalin"/>
    <property type="match status" value="1"/>
</dbReference>
<dbReference type="GO" id="GO:0009699">
    <property type="term" value="P:phenylpropanoid biosynthetic process"/>
    <property type="evidence" value="ECO:0007669"/>
    <property type="project" value="UniProtKB-ARBA"/>
</dbReference>
<dbReference type="Proteomes" id="UP000019116">
    <property type="component" value="Chromosome 2B"/>
</dbReference>
<comment type="subcellular location">
    <subcellularLocation>
        <location evidence="5">Secreted</location>
        <location evidence="5">Extracellular space</location>
        <location evidence="5">Apoplast</location>
    </subcellularLocation>
</comment>
<evidence type="ECO:0000313" key="7">
    <source>
        <dbReference type="EnsemblPlants" id="TraesCS2B02G082900.1"/>
    </source>
</evidence>
<reference evidence="7" key="1">
    <citation type="submission" date="2018-08" db="EMBL/GenBank/DDBJ databases">
        <authorList>
            <person name="Rossello M."/>
        </authorList>
    </citation>
    <scope>NUCLEOTIDE SEQUENCE [LARGE SCALE GENOMIC DNA]</scope>
    <source>
        <strain evidence="7">cv. Chinese Spring</strain>
    </source>
</reference>
<sequence length="337" mass="36898">MAIAVYNISRYYGAPVENTRIDFQKLYLRRIFNGENSNQAQIIDGHAHTASPFATTSVNNWAIYDGTGAGASIVARAKGIHVDVDNWYISFVMVFDTKRFMFRVGQFMIPSTLAITGTSMAEPGEWAIVGGTGYFAMASGVIKKIVYVNPFSFKNDCEQVQELTIEAFCRTQPQPAARIEPPHGSENAGIVRDITELPQYLESVTITTGGVIDAFTFSYIDQAGGRQTVGPWGAGGPTDAVTTTIRMRPSEFVRAIHGTWGKIDPKISEVIVITSLTIVTNLQTYGPIGDPNYMGKENNTAFSIEVPPNRGIMGFYGRSERYLNAIGVYAMDLGLVQ</sequence>
<evidence type="ECO:0000256" key="1">
    <source>
        <dbReference type="ARBA" id="ARBA00010746"/>
    </source>
</evidence>
<dbReference type="Pfam" id="PF03018">
    <property type="entry name" value="Dirigent"/>
    <property type="match status" value="1"/>
</dbReference>
<dbReference type="EnsemblPlants" id="TraesCS2B02G082900.1">
    <property type="protein sequence ID" value="TraesCS2B02G082900.1"/>
    <property type="gene ID" value="TraesCS2B02G082900"/>
</dbReference>